<organism evidence="10 11">
    <name type="scientific">Agrilactobacillus yilanensis</name>
    <dbReference type="NCBI Taxonomy" id="2485997"/>
    <lineage>
        <taxon>Bacteria</taxon>
        <taxon>Bacillati</taxon>
        <taxon>Bacillota</taxon>
        <taxon>Bacilli</taxon>
        <taxon>Lactobacillales</taxon>
        <taxon>Lactobacillaceae</taxon>
        <taxon>Agrilactobacillus</taxon>
    </lineage>
</organism>
<keyword evidence="7" id="KW-0868">Chloride</keyword>
<evidence type="ECO:0000256" key="1">
    <source>
        <dbReference type="ARBA" id="ARBA00004141"/>
    </source>
</evidence>
<evidence type="ECO:0000256" key="7">
    <source>
        <dbReference type="ARBA" id="ARBA00023214"/>
    </source>
</evidence>
<keyword evidence="11" id="KW-1185">Reference proteome</keyword>
<feature type="transmembrane region" description="Helical" evidence="8">
    <location>
        <begin position="381"/>
        <end position="408"/>
    </location>
</feature>
<dbReference type="EMBL" id="JBHTOP010000026">
    <property type="protein sequence ID" value="MFD1672546.1"/>
    <property type="molecule type" value="Genomic_DNA"/>
</dbReference>
<comment type="caution">
    <text evidence="10">The sequence shown here is derived from an EMBL/GenBank/DDBJ whole genome shotgun (WGS) entry which is preliminary data.</text>
</comment>
<reference evidence="11" key="1">
    <citation type="journal article" date="2019" name="Int. J. Syst. Evol. Microbiol.">
        <title>The Global Catalogue of Microorganisms (GCM) 10K type strain sequencing project: providing services to taxonomists for standard genome sequencing and annotation.</title>
        <authorList>
            <consortium name="The Broad Institute Genomics Platform"/>
            <consortium name="The Broad Institute Genome Sequencing Center for Infectious Disease"/>
            <person name="Wu L."/>
            <person name="Ma J."/>
        </authorList>
    </citation>
    <scope>NUCLEOTIDE SEQUENCE [LARGE SCALE GENOMIC DNA]</scope>
    <source>
        <strain evidence="11">CCM 8896</strain>
    </source>
</reference>
<dbReference type="InterPro" id="IPR006037">
    <property type="entry name" value="RCK_C"/>
</dbReference>
<feature type="transmembrane region" description="Helical" evidence="8">
    <location>
        <begin position="15"/>
        <end position="36"/>
    </location>
</feature>
<dbReference type="SUPFAM" id="SSF81340">
    <property type="entry name" value="Clc chloride channel"/>
    <property type="match status" value="1"/>
</dbReference>
<dbReference type="RefSeq" id="WP_225423590.1">
    <property type="nucleotide sequence ID" value="NZ_JBHTOP010000026.1"/>
</dbReference>
<evidence type="ECO:0000256" key="6">
    <source>
        <dbReference type="ARBA" id="ARBA00023136"/>
    </source>
</evidence>
<dbReference type="Proteomes" id="UP001597267">
    <property type="component" value="Unassembled WGS sequence"/>
</dbReference>
<dbReference type="Pfam" id="PF00654">
    <property type="entry name" value="Voltage_CLC"/>
    <property type="match status" value="1"/>
</dbReference>
<evidence type="ECO:0000256" key="4">
    <source>
        <dbReference type="ARBA" id="ARBA00022989"/>
    </source>
</evidence>
<evidence type="ECO:0000256" key="5">
    <source>
        <dbReference type="ARBA" id="ARBA00023065"/>
    </source>
</evidence>
<sequence>MKRNHTYLNFDKLGFIWRGLVIGLLAGFVTAAFRFAIEKFLVGMQFVYNGIKAGHIWWLVPVIIGLTAIGLFVGLLLRQRPEISGSGIPQVEAQLDDELDYNWWSILWRKFVGGVLAIGPGLFLGREGPSIQLGAAVGQGVAHGFHANGADRRIMIAAGAAGGLSAAFNAPIAGTMFVLEEVYHNFSYPVWLTSLASAVGANFISLNIFGLQPILHLNYQRSMPVTQYWHLLVLGIILGVLGRFYQYCLLSQGKAYRLFKFLPRSLHGLVPLLVVVPLGVWHADWLGGGNGLIISFNQAQLSILTLSLLLLVRFAFSMLSYGSGLPGGIFLPILSLGAVIGALYGAIMVHLGLLAPMYWYNLVIFAMAGYFAAIGKAPFTAILLVTEMVGSLVHLMPLAVLSLVAYGIDDMLNGAPIYESLRQRLKAMALSTHRSLDQVQLPVFEIPGAQPFKVKDFNWPSNCLLISIQRGEYRIIPKGGSLIRPGDTLIMLVPSGRVGHFKQLIGQEIQKMYD</sequence>
<feature type="transmembrane region" description="Helical" evidence="8">
    <location>
        <begin position="154"/>
        <end position="179"/>
    </location>
</feature>
<keyword evidence="3 8" id="KW-0812">Transmembrane</keyword>
<feature type="transmembrane region" description="Helical" evidence="8">
    <location>
        <begin position="266"/>
        <end position="283"/>
    </location>
</feature>
<feature type="transmembrane region" description="Helical" evidence="8">
    <location>
        <begin position="357"/>
        <end position="374"/>
    </location>
</feature>
<evidence type="ECO:0000256" key="3">
    <source>
        <dbReference type="ARBA" id="ARBA00022692"/>
    </source>
</evidence>
<comment type="subcellular location">
    <subcellularLocation>
        <location evidence="1">Membrane</location>
        <topology evidence="1">Multi-pass membrane protein</topology>
    </subcellularLocation>
</comment>
<dbReference type="PROSITE" id="PS51202">
    <property type="entry name" value="RCK_C"/>
    <property type="match status" value="1"/>
</dbReference>
<feature type="transmembrane region" description="Helical" evidence="8">
    <location>
        <begin position="329"/>
        <end position="351"/>
    </location>
</feature>
<dbReference type="PANTHER" id="PTHR45711:SF6">
    <property type="entry name" value="CHLORIDE CHANNEL PROTEIN"/>
    <property type="match status" value="1"/>
</dbReference>
<evidence type="ECO:0000256" key="8">
    <source>
        <dbReference type="SAM" id="Phobius"/>
    </source>
</evidence>
<accession>A0ABW4JAB3</accession>
<dbReference type="InterPro" id="IPR001807">
    <property type="entry name" value="ClC"/>
</dbReference>
<keyword evidence="4 8" id="KW-1133">Transmembrane helix</keyword>
<evidence type="ECO:0000313" key="10">
    <source>
        <dbReference type="EMBL" id="MFD1672546.1"/>
    </source>
</evidence>
<evidence type="ECO:0000256" key="2">
    <source>
        <dbReference type="ARBA" id="ARBA00022448"/>
    </source>
</evidence>
<name>A0ABW4JAB3_9LACO</name>
<dbReference type="PANTHER" id="PTHR45711">
    <property type="entry name" value="CHLORIDE CHANNEL PROTEIN"/>
    <property type="match status" value="1"/>
</dbReference>
<gene>
    <name evidence="10" type="ORF">ACFQ5M_10580</name>
</gene>
<keyword evidence="6 8" id="KW-0472">Membrane</keyword>
<feature type="transmembrane region" description="Helical" evidence="8">
    <location>
        <begin position="56"/>
        <end position="77"/>
    </location>
</feature>
<dbReference type="Gene3D" id="3.30.70.1450">
    <property type="entry name" value="Regulator of K+ conductance, C-terminal domain"/>
    <property type="match status" value="1"/>
</dbReference>
<feature type="transmembrane region" description="Helical" evidence="8">
    <location>
        <begin position="303"/>
        <end position="322"/>
    </location>
</feature>
<evidence type="ECO:0000259" key="9">
    <source>
        <dbReference type="PROSITE" id="PS51202"/>
    </source>
</evidence>
<protein>
    <submittedName>
        <fullName evidence="10">ClC family H(+)/Cl(-) exchange transporter</fullName>
    </submittedName>
</protein>
<proteinExistence type="predicted"/>
<dbReference type="InterPro" id="IPR014743">
    <property type="entry name" value="Cl-channel_core"/>
</dbReference>
<dbReference type="SUPFAM" id="SSF116726">
    <property type="entry name" value="TrkA C-terminal domain-like"/>
    <property type="match status" value="1"/>
</dbReference>
<dbReference type="Gene3D" id="1.10.3080.10">
    <property type="entry name" value="Clc chloride channel"/>
    <property type="match status" value="1"/>
</dbReference>
<dbReference type="CDD" id="cd01031">
    <property type="entry name" value="EriC"/>
    <property type="match status" value="1"/>
</dbReference>
<dbReference type="Pfam" id="PF02080">
    <property type="entry name" value="TrkA_C"/>
    <property type="match status" value="1"/>
</dbReference>
<keyword evidence="2" id="KW-0813">Transport</keyword>
<dbReference type="PRINTS" id="PR00762">
    <property type="entry name" value="CLCHANNEL"/>
</dbReference>
<evidence type="ECO:0000313" key="11">
    <source>
        <dbReference type="Proteomes" id="UP001597267"/>
    </source>
</evidence>
<feature type="transmembrane region" description="Helical" evidence="8">
    <location>
        <begin position="227"/>
        <end position="245"/>
    </location>
</feature>
<keyword evidence="5" id="KW-0406">Ion transport</keyword>
<feature type="domain" description="RCK C-terminal" evidence="9">
    <location>
        <begin position="423"/>
        <end position="507"/>
    </location>
</feature>
<feature type="transmembrane region" description="Helical" evidence="8">
    <location>
        <begin position="191"/>
        <end position="215"/>
    </location>
</feature>
<dbReference type="InterPro" id="IPR036721">
    <property type="entry name" value="RCK_C_sf"/>
</dbReference>